<evidence type="ECO:0000256" key="5">
    <source>
        <dbReference type="ARBA" id="ARBA00023163"/>
    </source>
</evidence>
<dbReference type="PANTHER" id="PTHR48111:SF1">
    <property type="entry name" value="TWO-COMPONENT RESPONSE REGULATOR ORR33"/>
    <property type="match status" value="1"/>
</dbReference>
<evidence type="ECO:0000256" key="1">
    <source>
        <dbReference type="ARBA" id="ARBA00022553"/>
    </source>
</evidence>
<evidence type="ECO:0000259" key="9">
    <source>
        <dbReference type="PROSITE" id="PS51755"/>
    </source>
</evidence>
<dbReference type="PROSITE" id="PS51755">
    <property type="entry name" value="OMPR_PHOB"/>
    <property type="match status" value="1"/>
</dbReference>
<dbReference type="InterPro" id="IPR011006">
    <property type="entry name" value="CheY-like_superfamily"/>
</dbReference>
<evidence type="ECO:0000313" key="10">
    <source>
        <dbReference type="EMBL" id="MBD2847394.1"/>
    </source>
</evidence>
<keyword evidence="11" id="KW-1185">Reference proteome</keyword>
<feature type="domain" description="OmpR/PhoB-type" evidence="9">
    <location>
        <begin position="135"/>
        <end position="240"/>
    </location>
</feature>
<dbReference type="InterPro" id="IPR036388">
    <property type="entry name" value="WH-like_DNA-bd_sf"/>
</dbReference>
<proteinExistence type="predicted"/>
<evidence type="ECO:0000256" key="6">
    <source>
        <dbReference type="PROSITE-ProRule" id="PRU00169"/>
    </source>
</evidence>
<dbReference type="Gene3D" id="3.40.50.2300">
    <property type="match status" value="1"/>
</dbReference>
<evidence type="ECO:0000256" key="4">
    <source>
        <dbReference type="ARBA" id="ARBA00023125"/>
    </source>
</evidence>
<protein>
    <submittedName>
        <fullName evidence="10">Response regulator transcription factor</fullName>
    </submittedName>
</protein>
<keyword evidence="4 7" id="KW-0238">DNA-binding</keyword>
<feature type="domain" description="Response regulatory" evidence="8">
    <location>
        <begin position="6"/>
        <end position="120"/>
    </location>
</feature>
<dbReference type="SUPFAM" id="SSF46894">
    <property type="entry name" value="C-terminal effector domain of the bipartite response regulators"/>
    <property type="match status" value="1"/>
</dbReference>
<dbReference type="GO" id="GO:0005829">
    <property type="term" value="C:cytosol"/>
    <property type="evidence" value="ECO:0007669"/>
    <property type="project" value="TreeGrafter"/>
</dbReference>
<keyword evidence="1 6" id="KW-0597">Phosphoprotein</keyword>
<dbReference type="RefSeq" id="WP_190920495.1">
    <property type="nucleotide sequence ID" value="NZ_JACXIZ010000036.1"/>
</dbReference>
<name>A0A927GT31_9BACL</name>
<reference evidence="10" key="1">
    <citation type="submission" date="2020-09" db="EMBL/GenBank/DDBJ databases">
        <title>A novel bacterium of genus Paenibacillus, isolated from South China Sea.</title>
        <authorList>
            <person name="Huang H."/>
            <person name="Mo K."/>
            <person name="Hu Y."/>
        </authorList>
    </citation>
    <scope>NUCLEOTIDE SEQUENCE</scope>
    <source>
        <strain evidence="10">IB182496</strain>
    </source>
</reference>
<dbReference type="GO" id="GO:0006355">
    <property type="term" value="P:regulation of DNA-templated transcription"/>
    <property type="evidence" value="ECO:0007669"/>
    <property type="project" value="InterPro"/>
</dbReference>
<dbReference type="GO" id="GO:0032993">
    <property type="term" value="C:protein-DNA complex"/>
    <property type="evidence" value="ECO:0007669"/>
    <property type="project" value="TreeGrafter"/>
</dbReference>
<comment type="caution">
    <text evidence="10">The sequence shown here is derived from an EMBL/GenBank/DDBJ whole genome shotgun (WGS) entry which is preliminary data.</text>
</comment>
<dbReference type="AlphaFoldDB" id="A0A927GT31"/>
<dbReference type="InterPro" id="IPR016032">
    <property type="entry name" value="Sig_transdc_resp-reg_C-effctor"/>
</dbReference>
<dbReference type="SMART" id="SM00862">
    <property type="entry name" value="Trans_reg_C"/>
    <property type="match status" value="1"/>
</dbReference>
<dbReference type="PROSITE" id="PS50110">
    <property type="entry name" value="RESPONSE_REGULATORY"/>
    <property type="match status" value="1"/>
</dbReference>
<dbReference type="GO" id="GO:0000156">
    <property type="term" value="F:phosphorelay response regulator activity"/>
    <property type="evidence" value="ECO:0007669"/>
    <property type="project" value="TreeGrafter"/>
</dbReference>
<dbReference type="EMBL" id="JACXIZ010000036">
    <property type="protein sequence ID" value="MBD2847394.1"/>
    <property type="molecule type" value="Genomic_DNA"/>
</dbReference>
<evidence type="ECO:0000256" key="7">
    <source>
        <dbReference type="PROSITE-ProRule" id="PRU01091"/>
    </source>
</evidence>
<dbReference type="Proteomes" id="UP000621560">
    <property type="component" value="Unassembled WGS sequence"/>
</dbReference>
<keyword evidence="3" id="KW-0805">Transcription regulation</keyword>
<dbReference type="InterPro" id="IPR001789">
    <property type="entry name" value="Sig_transdc_resp-reg_receiver"/>
</dbReference>
<feature type="DNA-binding region" description="OmpR/PhoB-type" evidence="7">
    <location>
        <begin position="135"/>
        <end position="240"/>
    </location>
</feature>
<dbReference type="GO" id="GO:0000976">
    <property type="term" value="F:transcription cis-regulatory region binding"/>
    <property type="evidence" value="ECO:0007669"/>
    <property type="project" value="TreeGrafter"/>
</dbReference>
<dbReference type="Pfam" id="PF00486">
    <property type="entry name" value="Trans_reg_C"/>
    <property type="match status" value="1"/>
</dbReference>
<dbReference type="SUPFAM" id="SSF52172">
    <property type="entry name" value="CheY-like"/>
    <property type="match status" value="1"/>
</dbReference>
<evidence type="ECO:0000259" key="8">
    <source>
        <dbReference type="PROSITE" id="PS50110"/>
    </source>
</evidence>
<keyword evidence="5" id="KW-0804">Transcription</keyword>
<dbReference type="Gene3D" id="1.10.10.10">
    <property type="entry name" value="Winged helix-like DNA-binding domain superfamily/Winged helix DNA-binding domain"/>
    <property type="match status" value="1"/>
</dbReference>
<dbReference type="InterPro" id="IPR001867">
    <property type="entry name" value="OmpR/PhoB-type_DNA-bd"/>
</dbReference>
<dbReference type="SMART" id="SM00448">
    <property type="entry name" value="REC"/>
    <property type="match status" value="1"/>
</dbReference>
<evidence type="ECO:0000313" key="11">
    <source>
        <dbReference type="Proteomes" id="UP000621560"/>
    </source>
</evidence>
<evidence type="ECO:0000256" key="2">
    <source>
        <dbReference type="ARBA" id="ARBA00023012"/>
    </source>
</evidence>
<feature type="modified residue" description="4-aspartylphosphate" evidence="6">
    <location>
        <position position="55"/>
    </location>
</feature>
<dbReference type="CDD" id="cd00383">
    <property type="entry name" value="trans_reg_C"/>
    <property type="match status" value="1"/>
</dbReference>
<dbReference type="Pfam" id="PF00072">
    <property type="entry name" value="Response_reg"/>
    <property type="match status" value="1"/>
</dbReference>
<gene>
    <name evidence="10" type="ORF">IDH44_19505</name>
</gene>
<dbReference type="PANTHER" id="PTHR48111">
    <property type="entry name" value="REGULATOR OF RPOS"/>
    <property type="match status" value="1"/>
</dbReference>
<dbReference type="InterPro" id="IPR039420">
    <property type="entry name" value="WalR-like"/>
</dbReference>
<organism evidence="10 11">
    <name type="scientific">Paenibacillus sabuli</name>
    <dbReference type="NCBI Taxonomy" id="2772509"/>
    <lineage>
        <taxon>Bacteria</taxon>
        <taxon>Bacillati</taxon>
        <taxon>Bacillota</taxon>
        <taxon>Bacilli</taxon>
        <taxon>Bacillales</taxon>
        <taxon>Paenibacillaceae</taxon>
        <taxon>Paenibacillus</taxon>
    </lineage>
</organism>
<accession>A0A927GT31</accession>
<sequence>MTMARRILLLDMASNAAQTIRYLAEECGWLVEEDRTRKGYLQKVAHGEYALVLLDVSDRSPERFAHCRAVKRALKERPLLLLTDTGEVEERLHGFQAGADDCLSKPYSPRELIYRMRVLLMRTNVSADRPHAPDADQPRHSALLGLKLRIERRGRTLWVDRHCVRLSRRECTLLCCLAERRNRTVSREELRRRVWNAETGPSDRIVDANIRRIREKLRRLSPDLGGLIRTARGQGYCLLDPAVVGG</sequence>
<evidence type="ECO:0000256" key="3">
    <source>
        <dbReference type="ARBA" id="ARBA00023015"/>
    </source>
</evidence>
<keyword evidence="2" id="KW-0902">Two-component regulatory system</keyword>